<sequence length="189" mass="21096">FFPTSVSKKLTLITDSILSETVVTDLLENSDGGYDVVHSWGVLHHTGNLARAFANCAVLVRPGGYLIVAIYNRHWSSPVWKHIKRLYCLLPSTGRKVLVVMFIPVIYLAKFLVTGKNPLKKERGMDFFFDIVDWVGGYPYECASVQDVVDLATRNNLELTRVVPASVPTGCNEFVFVRLVTPADAEPDH</sequence>
<protein>
    <recommendedName>
        <fullName evidence="2">Methyltransferase type 11 domain-containing protein</fullName>
    </recommendedName>
</protein>
<dbReference type="CDD" id="cd02440">
    <property type="entry name" value="AdoMet_MTases"/>
    <property type="match status" value="1"/>
</dbReference>
<dbReference type="SUPFAM" id="SSF53335">
    <property type="entry name" value="S-adenosyl-L-methionine-dependent methyltransferases"/>
    <property type="match status" value="1"/>
</dbReference>
<evidence type="ECO:0000313" key="1">
    <source>
        <dbReference type="EMBL" id="SVD96889.1"/>
    </source>
</evidence>
<dbReference type="Pfam" id="PF13489">
    <property type="entry name" value="Methyltransf_23"/>
    <property type="match status" value="1"/>
</dbReference>
<dbReference type="AlphaFoldDB" id="A0A382ZNR3"/>
<dbReference type="InterPro" id="IPR029063">
    <property type="entry name" value="SAM-dependent_MTases_sf"/>
</dbReference>
<feature type="non-terminal residue" evidence="1">
    <location>
        <position position="1"/>
    </location>
</feature>
<organism evidence="1">
    <name type="scientific">marine metagenome</name>
    <dbReference type="NCBI Taxonomy" id="408172"/>
    <lineage>
        <taxon>unclassified sequences</taxon>
        <taxon>metagenomes</taxon>
        <taxon>ecological metagenomes</taxon>
    </lineage>
</organism>
<gene>
    <name evidence="1" type="ORF">METZ01_LOCUS449743</name>
</gene>
<proteinExistence type="predicted"/>
<accession>A0A382ZNR3</accession>
<reference evidence="1" key="1">
    <citation type="submission" date="2018-05" db="EMBL/GenBank/DDBJ databases">
        <authorList>
            <person name="Lanie J.A."/>
            <person name="Ng W.-L."/>
            <person name="Kazmierczak K.M."/>
            <person name="Andrzejewski T.M."/>
            <person name="Davidsen T.M."/>
            <person name="Wayne K.J."/>
            <person name="Tettelin H."/>
            <person name="Glass J.I."/>
            <person name="Rusch D."/>
            <person name="Podicherti R."/>
            <person name="Tsui H.-C.T."/>
            <person name="Winkler M.E."/>
        </authorList>
    </citation>
    <scope>NUCLEOTIDE SEQUENCE</scope>
</reference>
<dbReference type="EMBL" id="UINC01185270">
    <property type="protein sequence ID" value="SVD96889.1"/>
    <property type="molecule type" value="Genomic_DNA"/>
</dbReference>
<evidence type="ECO:0008006" key="2">
    <source>
        <dbReference type="Google" id="ProtNLM"/>
    </source>
</evidence>
<dbReference type="Gene3D" id="3.40.50.150">
    <property type="entry name" value="Vaccinia Virus protein VP39"/>
    <property type="match status" value="1"/>
</dbReference>
<name>A0A382ZNR3_9ZZZZ</name>